<dbReference type="Proteomes" id="UP000320314">
    <property type="component" value="Unassembled WGS sequence"/>
</dbReference>
<accession>A0A506U7Z3</accession>
<dbReference type="AlphaFoldDB" id="A0A506U7Z3"/>
<sequence length="74" mass="8466">MARMKLRSSAFAEERREYRLLYAISFPLFAATAALSRILPEHLRPMAIENGHFWTVLADARNAAHSVLPYAFMV</sequence>
<reference evidence="1 2" key="1">
    <citation type="submission" date="2019-06" db="EMBL/GenBank/DDBJ databases">
        <authorList>
            <person name="Li M."/>
        </authorList>
    </citation>
    <scope>NUCLEOTIDE SEQUENCE [LARGE SCALE GENOMIC DNA]</scope>
    <source>
        <strain evidence="1 2">BGMRC6574</strain>
    </source>
</reference>
<proteinExistence type="predicted"/>
<keyword evidence="2" id="KW-1185">Reference proteome</keyword>
<dbReference type="OrthoDB" id="7916688at2"/>
<evidence type="ECO:0000313" key="2">
    <source>
        <dbReference type="Proteomes" id="UP000320314"/>
    </source>
</evidence>
<dbReference type="EMBL" id="VHLH01000010">
    <property type="protein sequence ID" value="TPW29598.1"/>
    <property type="molecule type" value="Genomic_DNA"/>
</dbReference>
<gene>
    <name evidence="1" type="ORF">FJU11_07085</name>
</gene>
<comment type="caution">
    <text evidence="1">The sequence shown here is derived from an EMBL/GenBank/DDBJ whole genome shotgun (WGS) entry which is preliminary data.</text>
</comment>
<name>A0A506U7Z3_9HYPH</name>
<protein>
    <submittedName>
        <fullName evidence="1">Uncharacterized protein</fullName>
    </submittedName>
</protein>
<dbReference type="RefSeq" id="WP_141166341.1">
    <property type="nucleotide sequence ID" value="NZ_VHLH01000010.1"/>
</dbReference>
<organism evidence="1 2">
    <name type="scientific">Pararhizobium mangrovi</name>
    <dbReference type="NCBI Taxonomy" id="2590452"/>
    <lineage>
        <taxon>Bacteria</taxon>
        <taxon>Pseudomonadati</taxon>
        <taxon>Pseudomonadota</taxon>
        <taxon>Alphaproteobacteria</taxon>
        <taxon>Hyphomicrobiales</taxon>
        <taxon>Rhizobiaceae</taxon>
        <taxon>Rhizobium/Agrobacterium group</taxon>
        <taxon>Pararhizobium</taxon>
    </lineage>
</organism>
<evidence type="ECO:0000313" key="1">
    <source>
        <dbReference type="EMBL" id="TPW29598.1"/>
    </source>
</evidence>